<accession>A0ACB7J4Y5</accession>
<evidence type="ECO:0000313" key="2">
    <source>
        <dbReference type="Proteomes" id="UP000824881"/>
    </source>
</evidence>
<keyword evidence="2" id="KW-1185">Reference proteome</keyword>
<proteinExistence type="predicted"/>
<evidence type="ECO:0000313" key="1">
    <source>
        <dbReference type="EMBL" id="KAG9225109.1"/>
    </source>
</evidence>
<comment type="caution">
    <text evidence="1">The sequence shown here is derived from an EMBL/GenBank/DDBJ whole genome shotgun (WGS) entry which is preliminary data.</text>
</comment>
<organism evidence="1 2">
    <name type="scientific">Pleurotus cornucopiae</name>
    <name type="common">Cornucopia mushroom</name>
    <dbReference type="NCBI Taxonomy" id="5321"/>
    <lineage>
        <taxon>Eukaryota</taxon>
        <taxon>Fungi</taxon>
        <taxon>Dikarya</taxon>
        <taxon>Basidiomycota</taxon>
        <taxon>Agaricomycotina</taxon>
        <taxon>Agaricomycetes</taxon>
        <taxon>Agaricomycetidae</taxon>
        <taxon>Agaricales</taxon>
        <taxon>Pleurotineae</taxon>
        <taxon>Pleurotaceae</taxon>
        <taxon>Pleurotus</taxon>
    </lineage>
</organism>
<reference evidence="1 2" key="1">
    <citation type="journal article" date="2021" name="Appl. Environ. Microbiol.">
        <title>Genetic linkage and physical mapping for an oyster mushroom Pleurotus cornucopiae and QTL analysis for the trait cap color.</title>
        <authorList>
            <person name="Zhang Y."/>
            <person name="Gao W."/>
            <person name="Sonnenberg A."/>
            <person name="Chen Q."/>
            <person name="Zhang J."/>
            <person name="Huang C."/>
        </authorList>
    </citation>
    <scope>NUCLEOTIDE SEQUENCE [LARGE SCALE GENOMIC DNA]</scope>
    <source>
        <strain evidence="1">CCMSSC00406</strain>
    </source>
</reference>
<sequence length="753" mass="83990">MMPQLRLRRLFGASAAIMRRCGVNTGVDGAHLEEKDAPLCSACSKLDLHRILRHGVVPKTKPIPLGSLLDIIAKAELCAFCGLIKTVFQRVWLLDKLPADIDLSSIDLELYAEEKGCLQERHPPAKRLCHRLIISPTHRPKRVFDLITAARSNLVLHIQLMQEDACVFKRRPDIHGRRVGDVVDIGLIKTWLDLCRQHHHNVCQEVWWRDKDGPLPPTVRMIDVELMMIVPTPTGCRYVALSYVWGGVSGDYQTTQANILQRMSPGGLSECTLPATIADALELCRRLGERYLWVDALCIIQDSREDKGVQIGVMEQIYGGSLVTVFAIGGRNAYAGLPGLREGTRSRHQQIKTIQGLHLTVPLTSLRSLLSQSVWGTRGWTYQEGILSRRRLFFTDQQVFFECLREIFSEDVVAESQNFPGSHQPLRHTGIGGFTFHTRPTDANAASDPNIFGPAFGAVIREYTQRTLTNELDAIDAVSALTNSMAKAYNLGGGAVSKAFRYGMLLTDLNQTLLWHPAGGPSFTRRRSVPGLRGTWPSWSWVGWRGAVEFRHKWSGAQTYPTVAGSLIDVWYMYDNNGTIEKLDVRPISRATRPEVEEKVTRYSPPSGHGRIDTTIHGLPDGTLAFFTTSATFRVRKLLENTNHNKAGQYELYNILPLCGPRMVNAVGRIFLPSNLPSSELELIALAHADDEVGLHDEAHGKSYTSSFLCVMAVRFLDEKYAAVGLVERVGVGIIFEPAWLGVQLQEKVVYLA</sequence>
<dbReference type="Proteomes" id="UP000824881">
    <property type="component" value="Unassembled WGS sequence"/>
</dbReference>
<name>A0ACB7J4Y5_PLECO</name>
<gene>
    <name evidence="1" type="ORF">CCMSSC00406_0007480</name>
</gene>
<protein>
    <submittedName>
        <fullName evidence="1">Uncharacterized protein</fullName>
    </submittedName>
</protein>
<dbReference type="EMBL" id="WQMT02000003">
    <property type="protein sequence ID" value="KAG9225109.1"/>
    <property type="molecule type" value="Genomic_DNA"/>
</dbReference>